<dbReference type="STRING" id="1156394.T0QMR0"/>
<protein>
    <recommendedName>
        <fullName evidence="3">Methyltransferase domain-containing protein</fullName>
    </recommendedName>
</protein>
<dbReference type="VEuPathDB" id="FungiDB:SDRG_06713"/>
<dbReference type="Proteomes" id="UP000030762">
    <property type="component" value="Unassembled WGS sequence"/>
</dbReference>
<dbReference type="EMBL" id="JH767149">
    <property type="protein sequence ID" value="EQC35971.1"/>
    <property type="molecule type" value="Genomic_DNA"/>
</dbReference>
<dbReference type="InParanoid" id="T0QMR0"/>
<dbReference type="RefSeq" id="XP_008610733.1">
    <property type="nucleotide sequence ID" value="XM_008612511.1"/>
</dbReference>
<dbReference type="InterPro" id="IPR029063">
    <property type="entry name" value="SAM-dependent_MTases_sf"/>
</dbReference>
<organism evidence="1 2">
    <name type="scientific">Saprolegnia diclina (strain VS20)</name>
    <dbReference type="NCBI Taxonomy" id="1156394"/>
    <lineage>
        <taxon>Eukaryota</taxon>
        <taxon>Sar</taxon>
        <taxon>Stramenopiles</taxon>
        <taxon>Oomycota</taxon>
        <taxon>Saprolegniomycetes</taxon>
        <taxon>Saprolegniales</taxon>
        <taxon>Saprolegniaceae</taxon>
        <taxon>Saprolegnia</taxon>
    </lineage>
</organism>
<evidence type="ECO:0000313" key="1">
    <source>
        <dbReference type="EMBL" id="EQC35971.1"/>
    </source>
</evidence>
<name>T0QMR0_SAPDV</name>
<dbReference type="OMA" id="PMQLYPR"/>
<dbReference type="Gene3D" id="3.40.50.150">
    <property type="entry name" value="Vaccinia Virus protein VP39"/>
    <property type="match status" value="1"/>
</dbReference>
<evidence type="ECO:0008006" key="3">
    <source>
        <dbReference type="Google" id="ProtNLM"/>
    </source>
</evidence>
<dbReference type="GeneID" id="19947440"/>
<dbReference type="eggNOG" id="ENOG502SGZU">
    <property type="taxonomic scope" value="Eukaryota"/>
</dbReference>
<dbReference type="OrthoDB" id="192907at2759"/>
<sequence>MASAATLGALDALTAQFPMQLYPRPTPFTCDSFIADDLVYVSVSNGKAKGGEADSARQGASTGRLFARARVVDTAPTAFPGRVKIAYADGSTYHALPSRLTPQLLRRVNAATGVLVTAETSHYRRLARTQIDASDVVLEIGCDLGPTVEIIAETVGFENVTGIDKSADSIAVAKVSHPQCHFIEMDIFRSTNELLAIASRCSKILIDINGNRLLGAVVDALSLVLHGCPKLELVIVKSVELHRELQRRDHAS</sequence>
<keyword evidence="2" id="KW-1185">Reference proteome</keyword>
<reference evidence="1 2" key="1">
    <citation type="submission" date="2012-04" db="EMBL/GenBank/DDBJ databases">
        <title>The Genome Sequence of Saprolegnia declina VS20.</title>
        <authorList>
            <consortium name="The Broad Institute Genome Sequencing Platform"/>
            <person name="Russ C."/>
            <person name="Nusbaum C."/>
            <person name="Tyler B."/>
            <person name="van West P."/>
            <person name="Dieguez-Uribeondo J."/>
            <person name="de Bruijn I."/>
            <person name="Tripathy S."/>
            <person name="Jiang R."/>
            <person name="Young S.K."/>
            <person name="Zeng Q."/>
            <person name="Gargeya S."/>
            <person name="Fitzgerald M."/>
            <person name="Haas B."/>
            <person name="Abouelleil A."/>
            <person name="Alvarado L."/>
            <person name="Arachchi H.M."/>
            <person name="Berlin A."/>
            <person name="Chapman S.B."/>
            <person name="Goldberg J."/>
            <person name="Griggs A."/>
            <person name="Gujja S."/>
            <person name="Hansen M."/>
            <person name="Howarth C."/>
            <person name="Imamovic A."/>
            <person name="Larimer J."/>
            <person name="McCowen C."/>
            <person name="Montmayeur A."/>
            <person name="Murphy C."/>
            <person name="Neiman D."/>
            <person name="Pearson M."/>
            <person name="Priest M."/>
            <person name="Roberts A."/>
            <person name="Saif S."/>
            <person name="Shea T."/>
            <person name="Sisk P."/>
            <person name="Sykes S."/>
            <person name="Wortman J."/>
            <person name="Nusbaum C."/>
            <person name="Birren B."/>
        </authorList>
    </citation>
    <scope>NUCLEOTIDE SEQUENCE [LARGE SCALE GENOMIC DNA]</scope>
    <source>
        <strain evidence="1 2">VS20</strain>
    </source>
</reference>
<evidence type="ECO:0000313" key="2">
    <source>
        <dbReference type="Proteomes" id="UP000030762"/>
    </source>
</evidence>
<gene>
    <name evidence="1" type="ORF">SDRG_06713</name>
</gene>
<proteinExistence type="predicted"/>
<dbReference type="SUPFAM" id="SSF53335">
    <property type="entry name" value="S-adenosyl-L-methionine-dependent methyltransferases"/>
    <property type="match status" value="1"/>
</dbReference>
<dbReference type="AlphaFoldDB" id="T0QMR0"/>
<accession>T0QMR0</accession>